<protein>
    <submittedName>
        <fullName evidence="1">Uncharacterized protein</fullName>
    </submittedName>
</protein>
<reference evidence="1 2" key="1">
    <citation type="submission" date="2017-12" db="EMBL/GenBank/DDBJ databases">
        <title>Comparative genomics of Botrytis spp.</title>
        <authorList>
            <person name="Valero-Jimenez C.A."/>
            <person name="Tapia P."/>
            <person name="Veloso J."/>
            <person name="Silva-Moreno E."/>
            <person name="Staats M."/>
            <person name="Valdes J.H."/>
            <person name="Van Kan J.A.L."/>
        </authorList>
    </citation>
    <scope>NUCLEOTIDE SEQUENCE [LARGE SCALE GENOMIC DNA]</scope>
    <source>
        <strain evidence="1 2">MUCL2120</strain>
    </source>
</reference>
<keyword evidence="2" id="KW-1185">Reference proteome</keyword>
<gene>
    <name evidence="1" type="ORF">BOTNAR_0538g00060</name>
</gene>
<accession>A0A4Z1HKA3</accession>
<proteinExistence type="predicted"/>
<dbReference type="Proteomes" id="UP000297452">
    <property type="component" value="Unassembled WGS sequence"/>
</dbReference>
<evidence type="ECO:0000313" key="1">
    <source>
        <dbReference type="EMBL" id="TGO47200.1"/>
    </source>
</evidence>
<comment type="caution">
    <text evidence="1">The sequence shown here is derived from an EMBL/GenBank/DDBJ whole genome shotgun (WGS) entry which is preliminary data.</text>
</comment>
<organism evidence="1 2">
    <name type="scientific">Botryotinia narcissicola</name>
    <dbReference type="NCBI Taxonomy" id="278944"/>
    <lineage>
        <taxon>Eukaryota</taxon>
        <taxon>Fungi</taxon>
        <taxon>Dikarya</taxon>
        <taxon>Ascomycota</taxon>
        <taxon>Pezizomycotina</taxon>
        <taxon>Leotiomycetes</taxon>
        <taxon>Helotiales</taxon>
        <taxon>Sclerotiniaceae</taxon>
        <taxon>Botryotinia</taxon>
    </lineage>
</organism>
<name>A0A4Z1HKA3_9HELO</name>
<dbReference type="AlphaFoldDB" id="A0A4Z1HKA3"/>
<dbReference type="EMBL" id="PQXJ01000538">
    <property type="protein sequence ID" value="TGO47200.1"/>
    <property type="molecule type" value="Genomic_DNA"/>
</dbReference>
<evidence type="ECO:0000313" key="2">
    <source>
        <dbReference type="Proteomes" id="UP000297452"/>
    </source>
</evidence>
<sequence>MSTDSRRILRFFGYYSGADGACMKKIGKGNHGRFDAAVADRIKGLGNAGCMQVDRNGEINFMGSESGCLGCGIPVESCIG</sequence>